<keyword evidence="3" id="KW-1185">Reference proteome</keyword>
<dbReference type="InterPro" id="IPR019080">
    <property type="entry name" value="YqaJ_viral_recombinase"/>
</dbReference>
<dbReference type="OrthoDB" id="10005682at2759"/>
<evidence type="ECO:0000313" key="2">
    <source>
        <dbReference type="EMBL" id="KAJ8039618.1"/>
    </source>
</evidence>
<dbReference type="Pfam" id="PF09588">
    <property type="entry name" value="YqaJ"/>
    <property type="match status" value="1"/>
</dbReference>
<organism evidence="2 3">
    <name type="scientific">Holothuria leucospilota</name>
    <name type="common">Black long sea cucumber</name>
    <name type="synonym">Mertensiothuria leucospilota</name>
    <dbReference type="NCBI Taxonomy" id="206669"/>
    <lineage>
        <taxon>Eukaryota</taxon>
        <taxon>Metazoa</taxon>
        <taxon>Echinodermata</taxon>
        <taxon>Eleutherozoa</taxon>
        <taxon>Echinozoa</taxon>
        <taxon>Holothuroidea</taxon>
        <taxon>Aspidochirotacea</taxon>
        <taxon>Aspidochirotida</taxon>
        <taxon>Holothuriidae</taxon>
        <taxon>Holothuria</taxon>
    </lineage>
</organism>
<reference evidence="2" key="1">
    <citation type="submission" date="2021-10" db="EMBL/GenBank/DDBJ databases">
        <title>Tropical sea cucumber genome reveals ecological adaptation and Cuvierian tubules defense mechanism.</title>
        <authorList>
            <person name="Chen T."/>
        </authorList>
    </citation>
    <scope>NUCLEOTIDE SEQUENCE</scope>
    <source>
        <strain evidence="2">Nanhai2018</strain>
        <tissue evidence="2">Muscle</tissue>
    </source>
</reference>
<dbReference type="GO" id="GO:0006281">
    <property type="term" value="P:DNA repair"/>
    <property type="evidence" value="ECO:0007669"/>
    <property type="project" value="UniProtKB-ARBA"/>
</dbReference>
<dbReference type="PANTHER" id="PTHR47526:SF3">
    <property type="entry name" value="PHD-TYPE DOMAIN-CONTAINING PROTEIN"/>
    <property type="match status" value="1"/>
</dbReference>
<accession>A0A9Q1C5F6</accession>
<dbReference type="AlphaFoldDB" id="A0A9Q1C5F6"/>
<proteinExistence type="predicted"/>
<dbReference type="CDD" id="cd22343">
    <property type="entry name" value="PDDEXK_lambda_exonuclease-like"/>
    <property type="match status" value="1"/>
</dbReference>
<feature type="domain" description="YqaJ viral recombinase" evidence="1">
    <location>
        <begin position="293"/>
        <end position="443"/>
    </location>
</feature>
<dbReference type="PANTHER" id="PTHR47526">
    <property type="entry name" value="ATP-DEPENDENT DNA HELICASE"/>
    <property type="match status" value="1"/>
</dbReference>
<dbReference type="SUPFAM" id="SSF52980">
    <property type="entry name" value="Restriction endonuclease-like"/>
    <property type="match status" value="1"/>
</dbReference>
<evidence type="ECO:0000259" key="1">
    <source>
        <dbReference type="Pfam" id="PF09588"/>
    </source>
</evidence>
<sequence>MSYQYFELLEAEAKTRYRDKLEAIQLKDCPYQLPADVWVDDPSWVRSKTCVYTKEAVKSRKGLEAYNQFQSVWVGKILIYKRERSNILLLRAPVMHSQGLNEEPLQPSIAANVDGSIICGHYNFMAGLAESCSHIGAVLFKIEAAVRLGYTKVACTNMPCKWNNDFKKKIDGTEVSKIKFYKKDVAKTPVNHSFEEASESEKGMVLNGLKELPPMDQPVGLSLFYEYSDNFHHKVTVTAKPKIPKSLRGYFCPNLSPQQLDEKVAELYSISISSDDRIFIEHATRLQSNSLTWKEMRIGRITASVAHDVLHCKKESPQPSVVLKISMPSISPEVPAIVWGREHEFEALESYKTILQKSHEEIELERSGLRLGEKHHFLGASADGVDSCKCHNTFLIEVKFPYKHRDKKTIEECLGDKDFCINKDMKLKEHHRYMTQIQMQMYVYKVQVCHFVIWTPQFCKAFVVGYNDEFEKSVDELVSFHKNFIGPELITRKIENSQAHPSHNESTHTFASTSPLYCYCQLPYPVRLQVIWLDVITPTVNINGFILLAQKLNKPQLEDGIVNNAERENTRKIRCKIRTVILPNYMQYYVDSF</sequence>
<protein>
    <recommendedName>
        <fullName evidence="1">YqaJ viral recombinase domain-containing protein</fullName>
    </recommendedName>
</protein>
<dbReference type="InterPro" id="IPR011335">
    <property type="entry name" value="Restrct_endonuc-II-like"/>
</dbReference>
<dbReference type="EMBL" id="JAIZAY010000006">
    <property type="protein sequence ID" value="KAJ8039618.1"/>
    <property type="molecule type" value="Genomic_DNA"/>
</dbReference>
<dbReference type="Proteomes" id="UP001152320">
    <property type="component" value="Chromosome 6"/>
</dbReference>
<evidence type="ECO:0000313" key="3">
    <source>
        <dbReference type="Proteomes" id="UP001152320"/>
    </source>
</evidence>
<name>A0A9Q1C5F6_HOLLE</name>
<dbReference type="InterPro" id="IPR011604">
    <property type="entry name" value="PDDEXK-like_dom_sf"/>
</dbReference>
<gene>
    <name evidence="2" type="ORF">HOLleu_13669</name>
</gene>
<dbReference type="Gene3D" id="3.90.320.10">
    <property type="match status" value="1"/>
</dbReference>
<comment type="caution">
    <text evidence="2">The sequence shown here is derived from an EMBL/GenBank/DDBJ whole genome shotgun (WGS) entry which is preliminary data.</text>
</comment>